<feature type="compositionally biased region" description="Pro residues" evidence="1">
    <location>
        <begin position="30"/>
        <end position="39"/>
    </location>
</feature>
<feature type="domain" description="YMC020W-like alpha/beta hydrolase" evidence="2">
    <location>
        <begin position="474"/>
        <end position="827"/>
    </location>
</feature>
<dbReference type="GeneID" id="28849922"/>
<sequence>MSARASTSSSTSQPAASDQLQAHVGSQQLQPPPPIPQMPPSQSSESDRAAPPDSSAQKQVRKAKSWYGPWPKTPKKSTASTSVARENILGGTVRSTAAPDLSRFDSSKKNGAETDSVRSSSRSVSLSKVPEDGMPAVLESTDKTVDDTTKDNESTKEPPPSQPPIDSKTTKDARDTKQDENINPQQQDASNSTTPVPAVAPPTGWLGWLSKAPTTEHHAVTATSTTTQAADADKTNKPPIDNRPNTPPEQTAPPDFVPREPPPSAPPASSTWFGLWSSNNDKMKKAEAEKEEKQEEAQVQAPTKQQDDVVMEDAPAPVAQNEPAPKAGSTWAFWSRASPSTSSNKTPASDSGEMAVIGEGSEAHPKRMSEGDVSGTQSKDTKQDAQAKEAEPQTKSTWRRKKRVRPVSMEAPTDSEASTPAQAATPAAEEPQPQGLPPPPRDQKTPAPSTKAESSAKSVAESETASKQPPNLLLPSFTSTYQMKENPSILQQITQLLLRTSQPPANHVFRVKEPPKIRKAIAIGIHGLFPATYLRPMIGQPTGTSLRFANLCAEAIRRWTDAHGSPDCEIEKVALEGEGRISDRVDNLWKLMLNWIDHIRNADFIILACHSQGVPVSIMLLEKLIDLGIITNAKIGVCAMAGVALGPFPDYKSSILMGSAAELWEFGNPQSSNSQRFEASLKRVLDYGARVTFIGSIDDQLVPMESAVYSPASHPYIYRAVFIDGRIHAPDFIAHLVGFALKLRNLGVTDHGLIRELSVALAGSLYSGEGHSRLYYDQAVYDLAISHALETTSTPSPVACEVGPRQGLASSNPYVLPWIMRGMLEEDFVKTELSSETEELLRQFDDWKPSNKALKDVKYRLEAVRSKL</sequence>
<feature type="compositionally biased region" description="Polar residues" evidence="1">
    <location>
        <begin position="181"/>
        <end position="192"/>
    </location>
</feature>
<feature type="region of interest" description="Disordered" evidence="1">
    <location>
        <begin position="1"/>
        <end position="473"/>
    </location>
</feature>
<dbReference type="Proteomes" id="UP000078397">
    <property type="component" value="Unassembled WGS sequence"/>
</dbReference>
<dbReference type="Pfam" id="PF26147">
    <property type="entry name" value="AB_HYDROLASE_YMC0-YMC35"/>
    <property type="match status" value="1"/>
</dbReference>
<dbReference type="InterPro" id="IPR058933">
    <property type="entry name" value="YMC020W-like_ab_hydrolase"/>
</dbReference>
<dbReference type="PANTHER" id="PTHR47349:SF1">
    <property type="entry name" value="AER328WP"/>
    <property type="match status" value="1"/>
</dbReference>
<name>A0A179FAR8_METCM</name>
<feature type="compositionally biased region" description="Low complexity" evidence="1">
    <location>
        <begin position="220"/>
        <end position="230"/>
    </location>
</feature>
<organism evidence="3 4">
    <name type="scientific">Pochonia chlamydosporia 170</name>
    <dbReference type="NCBI Taxonomy" id="1380566"/>
    <lineage>
        <taxon>Eukaryota</taxon>
        <taxon>Fungi</taxon>
        <taxon>Dikarya</taxon>
        <taxon>Ascomycota</taxon>
        <taxon>Pezizomycotina</taxon>
        <taxon>Sordariomycetes</taxon>
        <taxon>Hypocreomycetidae</taxon>
        <taxon>Hypocreales</taxon>
        <taxon>Clavicipitaceae</taxon>
        <taxon>Pochonia</taxon>
    </lineage>
</organism>
<reference evidence="3 4" key="1">
    <citation type="journal article" date="2016" name="PLoS Pathog.">
        <title>Biosynthesis of antibiotic leucinostatins in bio-control fungus Purpureocillium lilacinum and their inhibition on phytophthora revealed by genome mining.</title>
        <authorList>
            <person name="Wang G."/>
            <person name="Liu Z."/>
            <person name="Lin R."/>
            <person name="Li E."/>
            <person name="Mao Z."/>
            <person name="Ling J."/>
            <person name="Yang Y."/>
            <person name="Yin W.B."/>
            <person name="Xie B."/>
        </authorList>
    </citation>
    <scope>NUCLEOTIDE SEQUENCE [LARGE SCALE GENOMIC DNA]</scope>
    <source>
        <strain evidence="3">170</strain>
    </source>
</reference>
<evidence type="ECO:0000259" key="2">
    <source>
        <dbReference type="Pfam" id="PF26147"/>
    </source>
</evidence>
<dbReference type="PANTHER" id="PTHR47349">
    <property type="entry name" value="CHROMOSOME 8, WHOLE GENOME SHOTGUN SEQUENCE"/>
    <property type="match status" value="1"/>
</dbReference>
<proteinExistence type="predicted"/>
<feature type="compositionally biased region" description="Basic and acidic residues" evidence="1">
    <location>
        <begin position="281"/>
        <end position="296"/>
    </location>
</feature>
<dbReference type="InterPro" id="IPR058934">
    <property type="entry name" value="YMC020W-like"/>
</dbReference>
<evidence type="ECO:0000313" key="3">
    <source>
        <dbReference type="EMBL" id="OAQ62381.1"/>
    </source>
</evidence>
<feature type="compositionally biased region" description="Pro residues" evidence="1">
    <location>
        <begin position="245"/>
        <end position="266"/>
    </location>
</feature>
<feature type="compositionally biased region" description="Low complexity" evidence="1">
    <location>
        <begin position="415"/>
        <end position="433"/>
    </location>
</feature>
<accession>A0A179FAR8</accession>
<dbReference type="RefSeq" id="XP_018140085.1">
    <property type="nucleotide sequence ID" value="XM_018285928.1"/>
</dbReference>
<feature type="compositionally biased region" description="Basic and acidic residues" evidence="1">
    <location>
        <begin position="102"/>
        <end position="116"/>
    </location>
</feature>
<feature type="compositionally biased region" description="Low complexity" evidence="1">
    <location>
        <begin position="449"/>
        <end position="467"/>
    </location>
</feature>
<feature type="compositionally biased region" description="Basic and acidic residues" evidence="1">
    <location>
        <begin position="140"/>
        <end position="156"/>
    </location>
</feature>
<dbReference type="OrthoDB" id="5598028at2759"/>
<comment type="caution">
    <text evidence="3">The sequence shown here is derived from an EMBL/GenBank/DDBJ whole genome shotgun (WGS) entry which is preliminary data.</text>
</comment>
<feature type="compositionally biased region" description="Basic and acidic residues" evidence="1">
    <location>
        <begin position="168"/>
        <end position="180"/>
    </location>
</feature>
<dbReference type="KEGG" id="pchm:VFPPC_06992"/>
<feature type="compositionally biased region" description="Low complexity" evidence="1">
    <location>
        <begin position="1"/>
        <end position="17"/>
    </location>
</feature>
<feature type="compositionally biased region" description="Basic and acidic residues" evidence="1">
    <location>
        <begin position="379"/>
        <end position="392"/>
    </location>
</feature>
<dbReference type="AlphaFoldDB" id="A0A179FAR8"/>
<dbReference type="EMBL" id="LSBJ02000007">
    <property type="protein sequence ID" value="OAQ62381.1"/>
    <property type="molecule type" value="Genomic_DNA"/>
</dbReference>
<feature type="compositionally biased region" description="Polar residues" evidence="1">
    <location>
        <begin position="337"/>
        <end position="349"/>
    </location>
</feature>
<gene>
    <name evidence="3" type="ORF">VFPPC_06992</name>
</gene>
<keyword evidence="4" id="KW-1185">Reference proteome</keyword>
<feature type="compositionally biased region" description="Low complexity" evidence="1">
    <location>
        <begin position="193"/>
        <end position="203"/>
    </location>
</feature>
<protein>
    <recommendedName>
        <fullName evidence="2">YMC020W-like alpha/beta hydrolase domain-containing protein</fullName>
    </recommendedName>
</protein>
<feature type="compositionally biased region" description="Low complexity" evidence="1">
    <location>
        <begin position="117"/>
        <end position="127"/>
    </location>
</feature>
<evidence type="ECO:0000313" key="4">
    <source>
        <dbReference type="Proteomes" id="UP000078397"/>
    </source>
</evidence>
<evidence type="ECO:0000256" key="1">
    <source>
        <dbReference type="SAM" id="MobiDB-lite"/>
    </source>
</evidence>
<feature type="compositionally biased region" description="Basic and acidic residues" evidence="1">
    <location>
        <begin position="361"/>
        <end position="370"/>
    </location>
</feature>